<reference evidence="2 3" key="1">
    <citation type="submission" date="2020-07" db="EMBL/GenBank/DDBJ databases">
        <title>Complete genome sequence of Mycolicibacterium litorale like strain isolated from cardiac implantable electronic device infection.</title>
        <authorList>
            <person name="Fukano H."/>
            <person name="Miyama H."/>
            <person name="Hoshino Y."/>
        </authorList>
    </citation>
    <scope>NUCLEOTIDE SEQUENCE [LARGE SCALE GENOMIC DNA]</scope>
    <source>
        <strain evidence="2 3">NIIDNTM18</strain>
    </source>
</reference>
<dbReference type="Proteomes" id="UP000515734">
    <property type="component" value="Chromosome"/>
</dbReference>
<dbReference type="EMBL" id="AP023287">
    <property type="protein sequence ID" value="BCI53822.1"/>
    <property type="molecule type" value="Genomic_DNA"/>
</dbReference>
<name>A0A6S6P6Q1_9MYCO</name>
<proteinExistence type="predicted"/>
<dbReference type="AlphaFoldDB" id="A0A6S6P6Q1"/>
<evidence type="ECO:0000256" key="1">
    <source>
        <dbReference type="SAM" id="MobiDB-lite"/>
    </source>
</evidence>
<gene>
    <name evidence="2" type="ORF">NIIDNTM18_31000</name>
</gene>
<accession>A0A6S6P6Q1</accession>
<sequence>MALCLYSVFDAVAEPSRRALLDELARGERTAGELVATQRGATTIDAREGGVIEMVASGPPLPDERKHVFERQWRQPVVESYLPGDDLPDWLSRKQEVDEVRRGGGATTAPGRRATAAVSGPAAASAPVH</sequence>
<organism evidence="2 3">
    <name type="scientific">Mycolicibacterium litorale</name>
    <dbReference type="NCBI Taxonomy" id="758802"/>
    <lineage>
        <taxon>Bacteria</taxon>
        <taxon>Bacillati</taxon>
        <taxon>Actinomycetota</taxon>
        <taxon>Actinomycetes</taxon>
        <taxon>Mycobacteriales</taxon>
        <taxon>Mycobacteriaceae</taxon>
        <taxon>Mycolicibacterium</taxon>
    </lineage>
</organism>
<evidence type="ECO:0000313" key="2">
    <source>
        <dbReference type="EMBL" id="BCI53822.1"/>
    </source>
</evidence>
<feature type="region of interest" description="Disordered" evidence="1">
    <location>
        <begin position="98"/>
        <end position="129"/>
    </location>
</feature>
<feature type="compositionally biased region" description="Low complexity" evidence="1">
    <location>
        <begin position="107"/>
        <end position="129"/>
    </location>
</feature>
<protein>
    <submittedName>
        <fullName evidence="2">Uncharacterized protein</fullName>
    </submittedName>
</protein>
<evidence type="ECO:0000313" key="3">
    <source>
        <dbReference type="Proteomes" id="UP000515734"/>
    </source>
</evidence>